<gene>
    <name evidence="3" type="ordered locus">GNIT_3248</name>
</gene>
<keyword evidence="1" id="KW-0143">Chaperone</keyword>
<proteinExistence type="predicted"/>
<dbReference type="OrthoDB" id="581986at2"/>
<evidence type="ECO:0000256" key="1">
    <source>
        <dbReference type="ARBA" id="ARBA00023186"/>
    </source>
</evidence>
<accession>G4QE68</accession>
<dbReference type="Proteomes" id="UP000009282">
    <property type="component" value="Chromosome"/>
</dbReference>
<dbReference type="InterPro" id="IPR036869">
    <property type="entry name" value="J_dom_sf"/>
</dbReference>
<dbReference type="KEGG" id="gni:GNIT_3248"/>
<feature type="domain" description="DnaJ-related protein N-terminal" evidence="2">
    <location>
        <begin position="12"/>
        <end position="135"/>
    </location>
</feature>
<sequence>MPNKHDELQVLLQDILSTFKAQFIEGVSEFEIITQLKKPPYSLFDDNALRDPLMLFQTHFVLFHSLYHLRNEWRAQSIGELNIGATLIKLQPTLSFDAALQVADPLGDYYLDWNNFSATDEAGVEDLLNRFWQAMAGGDMQYCVSQEALNEASFALQIDSLEGLSLIQLKQQYRKLQHANHPDKGGSVEDSQRVLQAYTTLHKYISNKQSQ</sequence>
<dbReference type="Gene3D" id="1.10.287.110">
    <property type="entry name" value="DnaJ domain"/>
    <property type="match status" value="1"/>
</dbReference>
<dbReference type="AlphaFoldDB" id="G4QE68"/>
<organism evidence="3 4">
    <name type="scientific">Glaciecola nitratireducens (strain JCM 12485 / KCTC 12276 / FR1064)</name>
    <dbReference type="NCBI Taxonomy" id="1085623"/>
    <lineage>
        <taxon>Bacteria</taxon>
        <taxon>Pseudomonadati</taxon>
        <taxon>Pseudomonadota</taxon>
        <taxon>Gammaproteobacteria</taxon>
        <taxon>Alteromonadales</taxon>
        <taxon>Alteromonadaceae</taxon>
        <taxon>Brumicola</taxon>
    </lineage>
</organism>
<name>G4QE68_GLANF</name>
<protein>
    <submittedName>
        <fullName evidence="3">DnaJ-related protein</fullName>
    </submittedName>
</protein>
<evidence type="ECO:0000313" key="4">
    <source>
        <dbReference type="Proteomes" id="UP000009282"/>
    </source>
</evidence>
<evidence type="ECO:0000313" key="3">
    <source>
        <dbReference type="EMBL" id="AEP31342.1"/>
    </source>
</evidence>
<dbReference type="RefSeq" id="WP_014110213.1">
    <property type="nucleotide sequence ID" value="NC_016041.1"/>
</dbReference>
<dbReference type="SUPFAM" id="SSF46565">
    <property type="entry name" value="Chaperone J-domain"/>
    <property type="match status" value="1"/>
</dbReference>
<dbReference type="STRING" id="1085623.GNIT_3248"/>
<dbReference type="HOGENOM" id="CLU_103241_0_0_6"/>
<evidence type="ECO:0000259" key="2">
    <source>
        <dbReference type="Pfam" id="PF12339"/>
    </source>
</evidence>
<keyword evidence="4" id="KW-1185">Reference proteome</keyword>
<dbReference type="Pfam" id="PF12339">
    <property type="entry name" value="DNAJ_related"/>
    <property type="match status" value="1"/>
</dbReference>
<dbReference type="InterPro" id="IPR021059">
    <property type="entry name" value="DnaJ-related_N"/>
</dbReference>
<dbReference type="eggNOG" id="COG2214">
    <property type="taxonomic scope" value="Bacteria"/>
</dbReference>
<reference evidence="3 4" key="1">
    <citation type="journal article" date="2011" name="J. Bacteriol.">
        <title>Complete genome sequence of seawater bacterium Glaciecola nitratireducens FR1064T.</title>
        <authorList>
            <person name="Bian F."/>
            <person name="Qin Q.L."/>
            <person name="Xie B.B."/>
            <person name="Shu Y.L."/>
            <person name="Zhang X.Y."/>
            <person name="Yu Y."/>
            <person name="Chen B."/>
            <person name="Chen X.L."/>
            <person name="Zhou B.C."/>
            <person name="Zhang Y.Z."/>
        </authorList>
    </citation>
    <scope>NUCLEOTIDE SEQUENCE [LARGE SCALE GENOMIC DNA]</scope>
    <source>
        <strain evidence="4">JCM 12485 / KCTC 12276 / FR1064</strain>
    </source>
</reference>
<dbReference type="EMBL" id="CP003060">
    <property type="protein sequence ID" value="AEP31342.1"/>
    <property type="molecule type" value="Genomic_DNA"/>
</dbReference>